<feature type="region of interest" description="Disordered" evidence="1">
    <location>
        <begin position="176"/>
        <end position="201"/>
    </location>
</feature>
<comment type="caution">
    <text evidence="2">The sequence shown here is derived from an EMBL/GenBank/DDBJ whole genome shotgun (WGS) entry which is preliminary data.</text>
</comment>
<proteinExistence type="predicted"/>
<dbReference type="EMBL" id="DOTR01000073">
    <property type="protein sequence ID" value="HCA03092.1"/>
    <property type="molecule type" value="Genomic_DNA"/>
</dbReference>
<sequence length="201" mass="22139">MALRYLAKHGQPSTNLQLFEQFEEAFEALVEGRVSHLLQCTAHFAHSDCVGRYMHRAYPVDVFIAGSKPLALVAQRSIATPRHVAIQPATRHYTDLSSFGDIIEAPTTVAVAEGLLAGTFEAGICAEEVINQAPEQLKLVQSLGPALDTWVVYATTQLPATSPLFLNHAPLNEKDNSRARHHEYYAKPNGFTSDDTKRNGR</sequence>
<evidence type="ECO:0000313" key="2">
    <source>
        <dbReference type="EMBL" id="HCA03092.1"/>
    </source>
</evidence>
<feature type="compositionally biased region" description="Basic and acidic residues" evidence="1">
    <location>
        <begin position="176"/>
        <end position="185"/>
    </location>
</feature>
<name>A0A3D0KHQ2_9GAMM</name>
<reference evidence="2" key="1">
    <citation type="journal article" date="2018" name="Nat. Biotechnol.">
        <title>A standardized bacterial taxonomy based on genome phylogeny substantially revises the tree of life.</title>
        <authorList>
            <person name="Parks D.H."/>
            <person name="Chuvochina M."/>
            <person name="Waite D.W."/>
            <person name="Rinke C."/>
            <person name="Skarshewski A."/>
            <person name="Chaumeil P.A."/>
            <person name="Hugenholtz P."/>
        </authorList>
    </citation>
    <scope>NUCLEOTIDE SEQUENCE [LARGE SCALE GENOMIC DNA]</scope>
    <source>
        <strain evidence="2">UBA11284</strain>
    </source>
</reference>
<gene>
    <name evidence="2" type="ORF">DEO68_13160</name>
</gene>
<accession>A0A3D0KHQ2</accession>
<dbReference type="AlphaFoldDB" id="A0A3D0KHQ2"/>
<organism evidence="2">
    <name type="scientific">Halomonas campaniensis</name>
    <dbReference type="NCBI Taxonomy" id="213554"/>
    <lineage>
        <taxon>Bacteria</taxon>
        <taxon>Pseudomonadati</taxon>
        <taxon>Pseudomonadota</taxon>
        <taxon>Gammaproteobacteria</taxon>
        <taxon>Oceanospirillales</taxon>
        <taxon>Halomonadaceae</taxon>
        <taxon>Halomonas</taxon>
    </lineage>
</organism>
<evidence type="ECO:0000256" key="1">
    <source>
        <dbReference type="SAM" id="MobiDB-lite"/>
    </source>
</evidence>
<protein>
    <submittedName>
        <fullName evidence="2">Uncharacterized protein</fullName>
    </submittedName>
</protein>